<proteinExistence type="predicted"/>
<dbReference type="AlphaFoldDB" id="A0A1M5VTB8"/>
<name>A0A1M5VTB8_9CLOT</name>
<dbReference type="Gene3D" id="3.20.80.10">
    <property type="entry name" value="Regulatory factor, effector binding domain"/>
    <property type="match status" value="1"/>
</dbReference>
<dbReference type="SUPFAM" id="SSF55136">
    <property type="entry name" value="Probable bacterial effector-binding domain"/>
    <property type="match status" value="1"/>
</dbReference>
<evidence type="ECO:0000313" key="3">
    <source>
        <dbReference type="Proteomes" id="UP000184241"/>
    </source>
</evidence>
<dbReference type="RefSeq" id="WP_073016935.1">
    <property type="nucleotide sequence ID" value="NZ_FQXU01000004.1"/>
</dbReference>
<sequence>MTQVKLDYKKEFKDLYLPKNEPMLVDVPEMNFIMVDGKGNPNDEGGEYKSAVEILYALSYAIKMSKKGSYNIDGYFEYVVPPLEGLWWVENDDMDFTKKDKFEWTSMIRQPEFVTKEVFEWACREVSKKKPKLDVSRARLQTFKEGLCVQIMHIGSYDDEPKTIEKLDKYVEDNNLINAISTTNEQGIIKRHHEIYLSDPRKINFSKMKTVIRHPVKNS</sequence>
<reference evidence="2 3" key="1">
    <citation type="submission" date="2016-11" db="EMBL/GenBank/DDBJ databases">
        <authorList>
            <person name="Jaros S."/>
            <person name="Januszkiewicz K."/>
            <person name="Wedrychowicz H."/>
        </authorList>
    </citation>
    <scope>NUCLEOTIDE SEQUENCE [LARGE SCALE GENOMIC DNA]</scope>
    <source>
        <strain evidence="2 3">DSM 6191</strain>
    </source>
</reference>
<accession>A0A1M5VTB8</accession>
<organism evidence="2 3">
    <name type="scientific">Clostridium intestinale DSM 6191</name>
    <dbReference type="NCBI Taxonomy" id="1121320"/>
    <lineage>
        <taxon>Bacteria</taxon>
        <taxon>Bacillati</taxon>
        <taxon>Bacillota</taxon>
        <taxon>Clostridia</taxon>
        <taxon>Eubacteriales</taxon>
        <taxon>Clostridiaceae</taxon>
        <taxon>Clostridium</taxon>
    </lineage>
</organism>
<evidence type="ECO:0000259" key="1">
    <source>
        <dbReference type="Pfam" id="PF06445"/>
    </source>
</evidence>
<protein>
    <recommendedName>
        <fullName evidence="1">GyrI-like small molecule binding domain-containing protein</fullName>
    </recommendedName>
</protein>
<feature type="domain" description="GyrI-like small molecule binding" evidence="1">
    <location>
        <begin position="21"/>
        <end position="217"/>
    </location>
</feature>
<dbReference type="InterPro" id="IPR008319">
    <property type="entry name" value="GyrI-like_CCH_Lin2189-like"/>
</dbReference>
<dbReference type="PIRSF" id="PIRSF031644">
    <property type="entry name" value="UCP031644"/>
    <property type="match status" value="1"/>
</dbReference>
<dbReference type="Pfam" id="PF06445">
    <property type="entry name" value="GyrI-like"/>
    <property type="match status" value="1"/>
</dbReference>
<evidence type="ECO:0000313" key="2">
    <source>
        <dbReference type="EMBL" id="SHH78519.1"/>
    </source>
</evidence>
<dbReference type="Proteomes" id="UP000184241">
    <property type="component" value="Unassembled WGS sequence"/>
</dbReference>
<dbReference type="InterPro" id="IPR029442">
    <property type="entry name" value="GyrI-like"/>
</dbReference>
<dbReference type="InterPro" id="IPR011256">
    <property type="entry name" value="Reg_factor_effector_dom_sf"/>
</dbReference>
<dbReference type="EMBL" id="FQXU01000004">
    <property type="protein sequence ID" value="SHH78519.1"/>
    <property type="molecule type" value="Genomic_DNA"/>
</dbReference>
<gene>
    <name evidence="2" type="ORF">SAMN02745941_00784</name>
</gene>